<feature type="region of interest" description="Disordered" evidence="1">
    <location>
        <begin position="1"/>
        <end position="32"/>
    </location>
</feature>
<dbReference type="AlphaFoldDB" id="A0A7J0F778"/>
<protein>
    <submittedName>
        <fullName evidence="2">Uncharacterized protein</fullName>
    </submittedName>
</protein>
<evidence type="ECO:0000313" key="3">
    <source>
        <dbReference type="Proteomes" id="UP000585474"/>
    </source>
</evidence>
<evidence type="ECO:0000313" key="2">
    <source>
        <dbReference type="EMBL" id="GFY94491.1"/>
    </source>
</evidence>
<dbReference type="Proteomes" id="UP000585474">
    <property type="component" value="Unassembled WGS sequence"/>
</dbReference>
<comment type="caution">
    <text evidence="2">The sequence shown here is derived from an EMBL/GenBank/DDBJ whole genome shotgun (WGS) entry which is preliminary data.</text>
</comment>
<dbReference type="EMBL" id="BJWL01000009">
    <property type="protein sequence ID" value="GFY94491.1"/>
    <property type="molecule type" value="Genomic_DNA"/>
</dbReference>
<feature type="region of interest" description="Disordered" evidence="1">
    <location>
        <begin position="121"/>
        <end position="150"/>
    </location>
</feature>
<proteinExistence type="predicted"/>
<name>A0A7J0F778_9ERIC</name>
<gene>
    <name evidence="2" type="ORF">Acr_09g0009370</name>
</gene>
<keyword evidence="3" id="KW-1185">Reference proteome</keyword>
<reference evidence="2 3" key="1">
    <citation type="submission" date="2019-07" db="EMBL/GenBank/DDBJ databases">
        <title>De Novo Assembly of kiwifruit Actinidia rufa.</title>
        <authorList>
            <person name="Sugita-Konishi S."/>
            <person name="Sato K."/>
            <person name="Mori E."/>
            <person name="Abe Y."/>
            <person name="Kisaki G."/>
            <person name="Hamano K."/>
            <person name="Suezawa K."/>
            <person name="Otani M."/>
            <person name="Fukuda T."/>
            <person name="Manabe T."/>
            <person name="Gomi K."/>
            <person name="Tabuchi M."/>
            <person name="Akimitsu K."/>
            <person name="Kataoka I."/>
        </authorList>
    </citation>
    <scope>NUCLEOTIDE SEQUENCE [LARGE SCALE GENOMIC DNA]</scope>
    <source>
        <strain evidence="3">cv. Fuchu</strain>
    </source>
</reference>
<organism evidence="2 3">
    <name type="scientific">Actinidia rufa</name>
    <dbReference type="NCBI Taxonomy" id="165716"/>
    <lineage>
        <taxon>Eukaryota</taxon>
        <taxon>Viridiplantae</taxon>
        <taxon>Streptophyta</taxon>
        <taxon>Embryophyta</taxon>
        <taxon>Tracheophyta</taxon>
        <taxon>Spermatophyta</taxon>
        <taxon>Magnoliopsida</taxon>
        <taxon>eudicotyledons</taxon>
        <taxon>Gunneridae</taxon>
        <taxon>Pentapetalae</taxon>
        <taxon>asterids</taxon>
        <taxon>Ericales</taxon>
        <taxon>Actinidiaceae</taxon>
        <taxon>Actinidia</taxon>
    </lineage>
</organism>
<evidence type="ECO:0000256" key="1">
    <source>
        <dbReference type="SAM" id="MobiDB-lite"/>
    </source>
</evidence>
<accession>A0A7J0F778</accession>
<sequence length="150" mass="17171">MTPAPFLLRSTRRFPNPDEVSPEVENNEASGHQDYELRGKRREKKLKISSDYLFRSHLSILSVSISIRILTILKLTPRTMSLQQTSRSEKSIRSVKRSSILPDRWLTTLLRFLGRFKKEEKHVSDSKPTKALQGAPLDMGSSAPLPDRKL</sequence>